<dbReference type="EMBL" id="ML975275">
    <property type="protein sequence ID" value="KAF1836271.1"/>
    <property type="molecule type" value="Genomic_DNA"/>
</dbReference>
<protein>
    <submittedName>
        <fullName evidence="2">Uncharacterized protein</fullName>
    </submittedName>
</protein>
<keyword evidence="1" id="KW-0812">Transmembrane</keyword>
<reference evidence="2" key="1">
    <citation type="submission" date="2020-01" db="EMBL/GenBank/DDBJ databases">
        <authorList>
            <consortium name="DOE Joint Genome Institute"/>
            <person name="Haridas S."/>
            <person name="Albert R."/>
            <person name="Binder M."/>
            <person name="Bloem J."/>
            <person name="Labutti K."/>
            <person name="Salamov A."/>
            <person name="Andreopoulos B."/>
            <person name="Baker S.E."/>
            <person name="Barry K."/>
            <person name="Bills G."/>
            <person name="Bluhm B.H."/>
            <person name="Cannon C."/>
            <person name="Castanera R."/>
            <person name="Culley D.E."/>
            <person name="Daum C."/>
            <person name="Ezra D."/>
            <person name="Gonzalez J.B."/>
            <person name="Henrissat B."/>
            <person name="Kuo A."/>
            <person name="Liang C."/>
            <person name="Lipzen A."/>
            <person name="Lutzoni F."/>
            <person name="Magnuson J."/>
            <person name="Mondo S."/>
            <person name="Nolan M."/>
            <person name="Ohm R."/>
            <person name="Pangilinan J."/>
            <person name="Park H.-J."/>
            <person name="Ramirez L."/>
            <person name="Alfaro M."/>
            <person name="Sun H."/>
            <person name="Tritt A."/>
            <person name="Yoshinaga Y."/>
            <person name="Zwiers L.-H."/>
            <person name="Turgeon B.G."/>
            <person name="Goodwin S.B."/>
            <person name="Spatafora J.W."/>
            <person name="Crous P.W."/>
            <person name="Grigoriev I.V."/>
        </authorList>
    </citation>
    <scope>NUCLEOTIDE SEQUENCE</scope>
    <source>
        <strain evidence="2">P77</strain>
    </source>
</reference>
<accession>A0A6A5KKW2</accession>
<keyword evidence="1" id="KW-0472">Membrane</keyword>
<dbReference type="Proteomes" id="UP000800040">
    <property type="component" value="Unassembled WGS sequence"/>
</dbReference>
<evidence type="ECO:0000256" key="1">
    <source>
        <dbReference type="SAM" id="Phobius"/>
    </source>
</evidence>
<sequence length="125" mass="14207">MMKPSHHLIPCLNVKICYGNTHTKCCKLENQPDPISDVNVTMFHVLPRFPAALDVRNLILGYGFHSTAKSWGMFSFRELCLVVVGGWNHPVMFCLLVWMSIVVGWRGFVCSVSTDFFFRVEAPDV</sequence>
<evidence type="ECO:0000313" key="2">
    <source>
        <dbReference type="EMBL" id="KAF1836271.1"/>
    </source>
</evidence>
<proteinExistence type="predicted"/>
<dbReference type="AlphaFoldDB" id="A0A6A5KKW2"/>
<gene>
    <name evidence="2" type="ORF">BDW02DRAFT_244336</name>
</gene>
<keyword evidence="1" id="KW-1133">Transmembrane helix</keyword>
<organism evidence="2 3">
    <name type="scientific">Decorospora gaudefroyi</name>
    <dbReference type="NCBI Taxonomy" id="184978"/>
    <lineage>
        <taxon>Eukaryota</taxon>
        <taxon>Fungi</taxon>
        <taxon>Dikarya</taxon>
        <taxon>Ascomycota</taxon>
        <taxon>Pezizomycotina</taxon>
        <taxon>Dothideomycetes</taxon>
        <taxon>Pleosporomycetidae</taxon>
        <taxon>Pleosporales</taxon>
        <taxon>Pleosporineae</taxon>
        <taxon>Pleosporaceae</taxon>
        <taxon>Decorospora</taxon>
    </lineage>
</organism>
<name>A0A6A5KKW2_9PLEO</name>
<keyword evidence="3" id="KW-1185">Reference proteome</keyword>
<evidence type="ECO:0000313" key="3">
    <source>
        <dbReference type="Proteomes" id="UP000800040"/>
    </source>
</evidence>
<feature type="transmembrane region" description="Helical" evidence="1">
    <location>
        <begin position="79"/>
        <end position="105"/>
    </location>
</feature>